<keyword evidence="3" id="KW-1185">Reference proteome</keyword>
<protein>
    <submittedName>
        <fullName evidence="2">Uncharacterized protein</fullName>
    </submittedName>
</protein>
<organism evidence="2 3">
    <name type="scientific">Hibiscus sabdariffa</name>
    <name type="common">roselle</name>
    <dbReference type="NCBI Taxonomy" id="183260"/>
    <lineage>
        <taxon>Eukaryota</taxon>
        <taxon>Viridiplantae</taxon>
        <taxon>Streptophyta</taxon>
        <taxon>Embryophyta</taxon>
        <taxon>Tracheophyta</taxon>
        <taxon>Spermatophyta</taxon>
        <taxon>Magnoliopsida</taxon>
        <taxon>eudicotyledons</taxon>
        <taxon>Gunneridae</taxon>
        <taxon>Pentapetalae</taxon>
        <taxon>rosids</taxon>
        <taxon>malvids</taxon>
        <taxon>Malvales</taxon>
        <taxon>Malvaceae</taxon>
        <taxon>Malvoideae</taxon>
        <taxon>Hibiscus</taxon>
    </lineage>
</organism>
<gene>
    <name evidence="2" type="ORF">V6N12_023601</name>
</gene>
<feature type="compositionally biased region" description="Low complexity" evidence="1">
    <location>
        <begin position="1"/>
        <end position="15"/>
    </location>
</feature>
<evidence type="ECO:0000313" key="2">
    <source>
        <dbReference type="EMBL" id="KAK8589198.1"/>
    </source>
</evidence>
<sequence length="189" mass="20086">MASSTQSPQTNSPPSALGYSHPLHVIPDDNAIDVSSSASFSIDNGISASVSSHPDSPVAFIPATQGSDFATSSHGSEAEHGLLHRVAMESVHHESSLPSILSTQEAVPEEDSDAFVPPENVATTEVADSQHEVHKEEPTAIVLGGNIHHMVTRSKPVQASQRRSHHLHGRFRSSWSTLIVKLPLVSQAS</sequence>
<reference evidence="2 3" key="1">
    <citation type="journal article" date="2024" name="G3 (Bethesda)">
        <title>Genome assembly of Hibiscus sabdariffa L. provides insights into metabolisms of medicinal natural products.</title>
        <authorList>
            <person name="Kim T."/>
        </authorList>
    </citation>
    <scope>NUCLEOTIDE SEQUENCE [LARGE SCALE GENOMIC DNA]</scope>
    <source>
        <strain evidence="2">TK-2024</strain>
        <tissue evidence="2">Old leaves</tissue>
    </source>
</reference>
<evidence type="ECO:0000313" key="3">
    <source>
        <dbReference type="Proteomes" id="UP001472677"/>
    </source>
</evidence>
<evidence type="ECO:0000256" key="1">
    <source>
        <dbReference type="SAM" id="MobiDB-lite"/>
    </source>
</evidence>
<feature type="region of interest" description="Disordered" evidence="1">
    <location>
        <begin position="1"/>
        <end position="23"/>
    </location>
</feature>
<accession>A0ABR2FZ27</accession>
<dbReference type="EMBL" id="JBBPBM010000004">
    <property type="protein sequence ID" value="KAK8589198.1"/>
    <property type="molecule type" value="Genomic_DNA"/>
</dbReference>
<name>A0ABR2FZ27_9ROSI</name>
<proteinExistence type="predicted"/>
<comment type="caution">
    <text evidence="2">The sequence shown here is derived from an EMBL/GenBank/DDBJ whole genome shotgun (WGS) entry which is preliminary data.</text>
</comment>
<dbReference type="Proteomes" id="UP001472677">
    <property type="component" value="Unassembled WGS sequence"/>
</dbReference>